<accession>A0AAE2RI77</accession>
<reference evidence="1" key="1">
    <citation type="submission" date="2020-11" db="EMBL/GenBank/DDBJ databases">
        <title>Agrobacterium vitis strain K377 genome.</title>
        <authorList>
            <person name="Xi H."/>
        </authorList>
    </citation>
    <scope>NUCLEOTIDE SEQUENCE</scope>
    <source>
        <strain evidence="1">K377</strain>
    </source>
</reference>
<dbReference type="AlphaFoldDB" id="A0AAE2RI77"/>
<evidence type="ECO:0000313" key="2">
    <source>
        <dbReference type="Proteomes" id="UP000655037"/>
    </source>
</evidence>
<organism evidence="1 2">
    <name type="scientific">Agrobacterium vitis</name>
    <name type="common">Rhizobium vitis</name>
    <dbReference type="NCBI Taxonomy" id="373"/>
    <lineage>
        <taxon>Bacteria</taxon>
        <taxon>Pseudomonadati</taxon>
        <taxon>Pseudomonadota</taxon>
        <taxon>Alphaproteobacteria</taxon>
        <taxon>Hyphomicrobiales</taxon>
        <taxon>Rhizobiaceae</taxon>
        <taxon>Rhizobium/Agrobacterium group</taxon>
        <taxon>Agrobacterium</taxon>
    </lineage>
</organism>
<name>A0AAE2RI77_AGRVI</name>
<sequence>MANNKDNGLAKTLAAMDRARRAPREAIMPALLKSGQELANTQKALAETSRDTGALIDSIAVTMPGQSTPAYSQPGGSRVAGETEVIVTAGNTDVRYAHLVEYGTSDTDAQPFFWPALRLLRKRLQNRINRAAKKAVKDAWNKQ</sequence>
<dbReference type="Proteomes" id="UP000655037">
    <property type="component" value="Unassembled WGS sequence"/>
</dbReference>
<evidence type="ECO:0000313" key="1">
    <source>
        <dbReference type="EMBL" id="MBF2716887.1"/>
    </source>
</evidence>
<proteinExistence type="predicted"/>
<dbReference type="Pfam" id="PF04883">
    <property type="entry name" value="HK97-gp10_like"/>
    <property type="match status" value="1"/>
</dbReference>
<gene>
    <name evidence="1" type="ORF">IEI95_021990</name>
</gene>
<protein>
    <submittedName>
        <fullName evidence="1">HK97 gp10 family phage protein</fullName>
    </submittedName>
</protein>
<comment type="caution">
    <text evidence="1">The sequence shown here is derived from an EMBL/GenBank/DDBJ whole genome shotgun (WGS) entry which is preliminary data.</text>
</comment>
<dbReference type="EMBL" id="JACXXJ020000005">
    <property type="protein sequence ID" value="MBF2716887.1"/>
    <property type="molecule type" value="Genomic_DNA"/>
</dbReference>
<dbReference type="NCBIfam" id="TIGR01725">
    <property type="entry name" value="phge_HK97_gp10"/>
    <property type="match status" value="1"/>
</dbReference>
<dbReference type="InterPro" id="IPR010064">
    <property type="entry name" value="HK97-gp10_tail"/>
</dbReference>